<protein>
    <submittedName>
        <fullName evidence="1">Uncharacterized protein</fullName>
    </submittedName>
</protein>
<dbReference type="EMBL" id="CAKMRJ010005412">
    <property type="protein sequence ID" value="CAH1440772.1"/>
    <property type="molecule type" value="Genomic_DNA"/>
</dbReference>
<evidence type="ECO:0000313" key="1">
    <source>
        <dbReference type="EMBL" id="CAH1440772.1"/>
    </source>
</evidence>
<keyword evidence="2" id="KW-1185">Reference proteome</keyword>
<name>A0AAU9NSG4_9ASTR</name>
<evidence type="ECO:0000313" key="2">
    <source>
        <dbReference type="Proteomes" id="UP001157418"/>
    </source>
</evidence>
<dbReference type="AlphaFoldDB" id="A0AAU9NSG4"/>
<gene>
    <name evidence="1" type="ORF">LVIROSA_LOCUS26885</name>
</gene>
<proteinExistence type="predicted"/>
<reference evidence="1 2" key="1">
    <citation type="submission" date="2022-01" db="EMBL/GenBank/DDBJ databases">
        <authorList>
            <person name="Xiong W."/>
            <person name="Schranz E."/>
        </authorList>
    </citation>
    <scope>NUCLEOTIDE SEQUENCE [LARGE SCALE GENOMIC DNA]</scope>
</reference>
<accession>A0AAU9NSG4</accession>
<dbReference type="Proteomes" id="UP001157418">
    <property type="component" value="Unassembled WGS sequence"/>
</dbReference>
<organism evidence="1 2">
    <name type="scientific">Lactuca virosa</name>
    <dbReference type="NCBI Taxonomy" id="75947"/>
    <lineage>
        <taxon>Eukaryota</taxon>
        <taxon>Viridiplantae</taxon>
        <taxon>Streptophyta</taxon>
        <taxon>Embryophyta</taxon>
        <taxon>Tracheophyta</taxon>
        <taxon>Spermatophyta</taxon>
        <taxon>Magnoliopsida</taxon>
        <taxon>eudicotyledons</taxon>
        <taxon>Gunneridae</taxon>
        <taxon>Pentapetalae</taxon>
        <taxon>asterids</taxon>
        <taxon>campanulids</taxon>
        <taxon>Asterales</taxon>
        <taxon>Asteraceae</taxon>
        <taxon>Cichorioideae</taxon>
        <taxon>Cichorieae</taxon>
        <taxon>Lactucinae</taxon>
        <taxon>Lactuca</taxon>
    </lineage>
</organism>
<comment type="caution">
    <text evidence="1">The sequence shown here is derived from an EMBL/GenBank/DDBJ whole genome shotgun (WGS) entry which is preliminary data.</text>
</comment>
<sequence>MDNQGHLIQHTVDSIASFQLKIDQKFEEVLMAIAMSCPEEPNGKKSVVEEHKNNPRFFAGGDNDRGKPYGIQWMFKKWNMRWFRRRRR</sequence>